<keyword evidence="3" id="KW-1185">Reference proteome</keyword>
<evidence type="ECO:0000313" key="2">
    <source>
        <dbReference type="EMBL" id="MBB4906147.1"/>
    </source>
</evidence>
<dbReference type="AlphaFoldDB" id="A0A7W7VDG5"/>
<evidence type="ECO:0000313" key="3">
    <source>
        <dbReference type="Proteomes" id="UP000520767"/>
    </source>
</evidence>
<gene>
    <name evidence="2" type="ORF">FHR82_002364</name>
</gene>
<name>A0A7W7VDG5_9PSEU</name>
<comment type="caution">
    <text evidence="2">The sequence shown here is derived from an EMBL/GenBank/DDBJ whole genome shotgun (WGS) entry which is preliminary data.</text>
</comment>
<organism evidence="2 3">
    <name type="scientific">Actinophytocola algeriensis</name>
    <dbReference type="NCBI Taxonomy" id="1768010"/>
    <lineage>
        <taxon>Bacteria</taxon>
        <taxon>Bacillati</taxon>
        <taxon>Actinomycetota</taxon>
        <taxon>Actinomycetes</taxon>
        <taxon>Pseudonocardiales</taxon>
        <taxon>Pseudonocardiaceae</taxon>
    </lineage>
</organism>
<evidence type="ECO:0000256" key="1">
    <source>
        <dbReference type="SAM" id="MobiDB-lite"/>
    </source>
</evidence>
<dbReference type="Proteomes" id="UP000520767">
    <property type="component" value="Unassembled WGS sequence"/>
</dbReference>
<protein>
    <submittedName>
        <fullName evidence="2">Uncharacterized protein</fullName>
    </submittedName>
</protein>
<feature type="region of interest" description="Disordered" evidence="1">
    <location>
        <begin position="14"/>
        <end position="41"/>
    </location>
</feature>
<proteinExistence type="predicted"/>
<reference evidence="2 3" key="1">
    <citation type="submission" date="2020-08" db="EMBL/GenBank/DDBJ databases">
        <title>Genomic Encyclopedia of Type Strains, Phase III (KMG-III): the genomes of soil and plant-associated and newly described type strains.</title>
        <authorList>
            <person name="Whitman W."/>
        </authorList>
    </citation>
    <scope>NUCLEOTIDE SEQUENCE [LARGE SCALE GENOMIC DNA]</scope>
    <source>
        <strain evidence="2 3">CECT 8960</strain>
    </source>
</reference>
<sequence length="41" mass="4095">MAITTMASLALALGRRRSPGTNPITAPVGVPGQGRSSRTGS</sequence>
<accession>A0A7W7VDG5</accession>
<dbReference type="EMBL" id="JACHJQ010000002">
    <property type="protein sequence ID" value="MBB4906147.1"/>
    <property type="molecule type" value="Genomic_DNA"/>
</dbReference>